<dbReference type="GO" id="GO:0005524">
    <property type="term" value="F:ATP binding"/>
    <property type="evidence" value="ECO:0007669"/>
    <property type="project" value="UniProtKB-KW"/>
</dbReference>
<dbReference type="Gene3D" id="3.40.1190.20">
    <property type="match status" value="1"/>
</dbReference>
<evidence type="ECO:0000256" key="4">
    <source>
        <dbReference type="ARBA" id="ARBA00022777"/>
    </source>
</evidence>
<evidence type="ECO:0000256" key="5">
    <source>
        <dbReference type="ARBA" id="ARBA00022840"/>
    </source>
</evidence>
<dbReference type="Pfam" id="PF00294">
    <property type="entry name" value="PfkB"/>
    <property type="match status" value="1"/>
</dbReference>
<keyword evidence="2" id="KW-0808">Transferase</keyword>
<dbReference type="RefSeq" id="WP_060149019.1">
    <property type="nucleotide sequence ID" value="NZ_LPGD01000035.1"/>
</dbReference>
<evidence type="ECO:0000259" key="6">
    <source>
        <dbReference type="Pfam" id="PF00294"/>
    </source>
</evidence>
<dbReference type="CDD" id="cd01167">
    <property type="entry name" value="bac_FRK"/>
    <property type="match status" value="1"/>
</dbReference>
<evidence type="ECO:0000256" key="1">
    <source>
        <dbReference type="ARBA" id="ARBA00010688"/>
    </source>
</evidence>
<sequence>MNDHALPAFVSAGDILTDMVRTGDAHWASVPGGAGWNVARAVARLGVPSALASAIGEDCFSDALWRASDAAGLDLRFLQRVARPPLLAIVHETQPPAYFFIGDASADLAFDPARLPAGWAAHVKWAHFGCISLVREPLAGTLVALAAELHARGVKISFDPNYRNLMTAAYRPTLEKMAGLADLIKVSDEDLRHLFGGSETDAIAALRGINPRAALFVTRGADAATLIADGGTHEARPPRVEVVDTVGAGDASIGGMLFSLMAAPQRPWHEHLAFALAAGAAACRRTGAHAPTLDEVVALLER</sequence>
<dbReference type="GO" id="GO:0016301">
    <property type="term" value="F:kinase activity"/>
    <property type="evidence" value="ECO:0007669"/>
    <property type="project" value="UniProtKB-KW"/>
</dbReference>
<dbReference type="SUPFAM" id="SSF53613">
    <property type="entry name" value="Ribokinase-like"/>
    <property type="match status" value="1"/>
</dbReference>
<evidence type="ECO:0000313" key="7">
    <source>
        <dbReference type="EMBL" id="KWA64905.1"/>
    </source>
</evidence>
<dbReference type="PROSITE" id="PS00583">
    <property type="entry name" value="PFKB_KINASES_1"/>
    <property type="match status" value="1"/>
</dbReference>
<proteinExistence type="inferred from homology"/>
<dbReference type="Proteomes" id="UP000068603">
    <property type="component" value="Unassembled WGS sequence"/>
</dbReference>
<reference evidence="7 8" key="1">
    <citation type="submission" date="2015-11" db="EMBL/GenBank/DDBJ databases">
        <title>Expanding the genomic diversity of Burkholderia species for the development of highly accurate diagnostics.</title>
        <authorList>
            <person name="Sahl J."/>
            <person name="Keim P."/>
            <person name="Wagner D."/>
        </authorList>
    </citation>
    <scope>NUCLEOTIDE SEQUENCE [LARGE SCALE GENOMIC DNA]</scope>
    <source>
        <strain evidence="7 8">MSMB1960WGS</strain>
    </source>
</reference>
<organism evidence="7">
    <name type="scientific">Burkholderia stagnalis</name>
    <dbReference type="NCBI Taxonomy" id="1503054"/>
    <lineage>
        <taxon>Bacteria</taxon>
        <taxon>Pseudomonadati</taxon>
        <taxon>Pseudomonadota</taxon>
        <taxon>Betaproteobacteria</taxon>
        <taxon>Burkholderiales</taxon>
        <taxon>Burkholderiaceae</taxon>
        <taxon>Burkholderia</taxon>
        <taxon>Burkholderia cepacia complex</taxon>
    </lineage>
</organism>
<comment type="caution">
    <text evidence="7">The sequence shown here is derived from an EMBL/GenBank/DDBJ whole genome shotgun (WGS) entry which is preliminary data.</text>
</comment>
<dbReference type="PANTHER" id="PTHR43085:SF1">
    <property type="entry name" value="PSEUDOURIDINE KINASE-RELATED"/>
    <property type="match status" value="1"/>
</dbReference>
<keyword evidence="4 7" id="KW-0418">Kinase</keyword>
<keyword evidence="3" id="KW-0547">Nucleotide-binding</keyword>
<evidence type="ECO:0000256" key="3">
    <source>
        <dbReference type="ARBA" id="ARBA00022741"/>
    </source>
</evidence>
<dbReference type="InterPro" id="IPR002173">
    <property type="entry name" value="Carboh/pur_kinase_PfkB_CS"/>
</dbReference>
<evidence type="ECO:0000313" key="8">
    <source>
        <dbReference type="Proteomes" id="UP000068603"/>
    </source>
</evidence>
<gene>
    <name evidence="7" type="ORF">WT44_10030</name>
</gene>
<feature type="domain" description="Carbohydrate kinase PfkB" evidence="6">
    <location>
        <begin position="26"/>
        <end position="291"/>
    </location>
</feature>
<dbReference type="EMBL" id="LPHB01000031">
    <property type="protein sequence ID" value="KWA64905.1"/>
    <property type="molecule type" value="Genomic_DNA"/>
</dbReference>
<dbReference type="STRING" id="1503054.WT74_15695"/>
<accession>A0A107AC30</accession>
<comment type="similarity">
    <text evidence="1">Belongs to the carbohydrate kinase PfkB family.</text>
</comment>
<protein>
    <submittedName>
        <fullName evidence="7">Sugar kinase</fullName>
    </submittedName>
</protein>
<dbReference type="InterPro" id="IPR050306">
    <property type="entry name" value="PfkB_Carbo_kinase"/>
</dbReference>
<keyword evidence="5" id="KW-0067">ATP-binding</keyword>
<dbReference type="PANTHER" id="PTHR43085">
    <property type="entry name" value="HEXOKINASE FAMILY MEMBER"/>
    <property type="match status" value="1"/>
</dbReference>
<evidence type="ECO:0000256" key="2">
    <source>
        <dbReference type="ARBA" id="ARBA00022679"/>
    </source>
</evidence>
<dbReference type="InterPro" id="IPR011611">
    <property type="entry name" value="PfkB_dom"/>
</dbReference>
<dbReference type="InterPro" id="IPR029056">
    <property type="entry name" value="Ribokinase-like"/>
</dbReference>
<name>A0A107AC30_9BURK</name>
<dbReference type="PROSITE" id="PS00584">
    <property type="entry name" value="PFKB_KINASES_2"/>
    <property type="match status" value="1"/>
</dbReference>
<dbReference type="AlphaFoldDB" id="A0A107AC30"/>